<gene>
    <name evidence="6" type="ORF">SAMN04487779_1010121</name>
</gene>
<dbReference type="InterPro" id="IPR001099">
    <property type="entry name" value="Chalcone/stilbene_synt_N"/>
</dbReference>
<dbReference type="Gene3D" id="3.40.47.10">
    <property type="match status" value="2"/>
</dbReference>
<evidence type="ECO:0000256" key="2">
    <source>
        <dbReference type="ARBA" id="ARBA00022679"/>
    </source>
</evidence>
<dbReference type="InterPro" id="IPR016039">
    <property type="entry name" value="Thiolase-like"/>
</dbReference>
<dbReference type="Pfam" id="PF00195">
    <property type="entry name" value="Chal_sti_synt_N"/>
    <property type="match status" value="1"/>
</dbReference>
<dbReference type="GO" id="GO:0030639">
    <property type="term" value="P:polyketide biosynthetic process"/>
    <property type="evidence" value="ECO:0007669"/>
    <property type="project" value="TreeGrafter"/>
</dbReference>
<evidence type="ECO:0000256" key="3">
    <source>
        <dbReference type="PIRSR" id="PIRSR000451-1"/>
    </source>
</evidence>
<evidence type="ECO:0000313" key="7">
    <source>
        <dbReference type="Proteomes" id="UP000198925"/>
    </source>
</evidence>
<dbReference type="AlphaFoldDB" id="A0A1G6W9Z6"/>
<evidence type="ECO:0000256" key="1">
    <source>
        <dbReference type="ARBA" id="ARBA00005531"/>
    </source>
</evidence>
<dbReference type="PANTHER" id="PTHR11877">
    <property type="entry name" value="HYDROXYMETHYLGLUTARYL-COA SYNTHASE"/>
    <property type="match status" value="1"/>
</dbReference>
<feature type="domain" description="Chalcone/stilbene synthase C-terminal" evidence="5">
    <location>
        <begin position="238"/>
        <end position="366"/>
    </location>
</feature>
<dbReference type="Pfam" id="PF02797">
    <property type="entry name" value="Chal_sti_synt_C"/>
    <property type="match status" value="1"/>
</dbReference>
<dbReference type="STRING" id="938405.SAMN02927895_01021"/>
<protein>
    <submittedName>
        <fullName evidence="6">Predicted naringenin-chalcone synthase</fullName>
    </submittedName>
</protein>
<dbReference type="Proteomes" id="UP000198925">
    <property type="component" value="Unassembled WGS sequence"/>
</dbReference>
<keyword evidence="7" id="KW-1185">Reference proteome</keyword>
<dbReference type="InterPro" id="IPR011141">
    <property type="entry name" value="Polyketide_synthase_type-III"/>
</dbReference>
<proteinExistence type="inferred from homology"/>
<organism evidence="6 7">
    <name type="scientific">Belnapia rosea</name>
    <dbReference type="NCBI Taxonomy" id="938405"/>
    <lineage>
        <taxon>Bacteria</taxon>
        <taxon>Pseudomonadati</taxon>
        <taxon>Pseudomonadota</taxon>
        <taxon>Alphaproteobacteria</taxon>
        <taxon>Acetobacterales</taxon>
        <taxon>Roseomonadaceae</taxon>
        <taxon>Belnapia</taxon>
    </lineage>
</organism>
<name>A0A1G6W9Z6_9PROT</name>
<comment type="similarity">
    <text evidence="1">Belongs to the thiolase-like superfamily. Chalcone/stilbene synthases family.</text>
</comment>
<dbReference type="InterPro" id="IPR012328">
    <property type="entry name" value="Chalcone/stilbene_synt_C"/>
</dbReference>
<dbReference type="CDD" id="cd00831">
    <property type="entry name" value="CHS_like"/>
    <property type="match status" value="1"/>
</dbReference>
<reference evidence="6 7" key="1">
    <citation type="submission" date="2016-10" db="EMBL/GenBank/DDBJ databases">
        <authorList>
            <person name="de Groot N.N."/>
        </authorList>
    </citation>
    <scope>NUCLEOTIDE SEQUENCE [LARGE SCALE GENOMIC DNA]</scope>
    <source>
        <strain evidence="6 7">CPCC 100156</strain>
    </source>
</reference>
<dbReference type="EMBL" id="FMZX01000010">
    <property type="protein sequence ID" value="SDD62692.1"/>
    <property type="molecule type" value="Genomic_DNA"/>
</dbReference>
<evidence type="ECO:0000259" key="5">
    <source>
        <dbReference type="Pfam" id="PF02797"/>
    </source>
</evidence>
<accession>A0A1G6W9Z6</accession>
<evidence type="ECO:0000313" key="6">
    <source>
        <dbReference type="EMBL" id="SDD62692.1"/>
    </source>
</evidence>
<feature type="domain" description="Chalcone/stilbene synthase N-terminal" evidence="4">
    <location>
        <begin position="21"/>
        <end position="227"/>
    </location>
</feature>
<dbReference type="SUPFAM" id="SSF53901">
    <property type="entry name" value="Thiolase-like"/>
    <property type="match status" value="2"/>
</dbReference>
<sequence>MRGPGRCGNSAPPHLPPVTQAFINRIGTAVPRHEVHEAFRLFAGRQITEPRIRTAFARLAERSQIETRHSVLEAEADASGTVDGFYRLDAFPGTAARMARYEAEAPALAEAACEAMGLAEEGPRITHLVTATCTGFAAPGLDHWLIRRYGLPGHVERSMVGFMGCQAAINALKLAHHIVRSEPRARVLVLNLELCTLHLQPSSEIEQLLCFLLFADGASAALVTAEPQGIGMDGFHAALIPEAADQITWRIGDGGFDMTLSGFVPLTLARALPEEAAAILAGEAVDAFDLWAVHPGGRSVLDAVIHGLNLPDHALDVSRAVLREHGNMSSATVMFVLQRMMAAPRGQRGCALAFGPGLSAETMRFRIA</sequence>
<feature type="active site" description="Acyl-thioester intermediate" evidence="3">
    <location>
        <position position="165"/>
    </location>
</feature>
<evidence type="ECO:0000259" key="4">
    <source>
        <dbReference type="Pfam" id="PF00195"/>
    </source>
</evidence>
<dbReference type="GO" id="GO:0016747">
    <property type="term" value="F:acyltransferase activity, transferring groups other than amino-acyl groups"/>
    <property type="evidence" value="ECO:0007669"/>
    <property type="project" value="InterPro"/>
</dbReference>
<keyword evidence="2" id="KW-0808">Transferase</keyword>
<dbReference type="PANTHER" id="PTHR11877:SF46">
    <property type="entry name" value="TYPE III POLYKETIDE SYNTHASE A"/>
    <property type="match status" value="1"/>
</dbReference>
<dbReference type="PIRSF" id="PIRSF000451">
    <property type="entry name" value="PKS_III"/>
    <property type="match status" value="1"/>
</dbReference>